<evidence type="ECO:0000313" key="1">
    <source>
        <dbReference type="EMBL" id="KAJ2990640.1"/>
    </source>
</evidence>
<dbReference type="EMBL" id="JAPDGR010000397">
    <property type="protein sequence ID" value="KAJ2990640.1"/>
    <property type="molecule type" value="Genomic_DNA"/>
</dbReference>
<evidence type="ECO:0000313" key="2">
    <source>
        <dbReference type="Proteomes" id="UP001143856"/>
    </source>
</evidence>
<name>A0ACC1PFH3_9PEZI</name>
<sequence>MCGVGSTQPPGFTSPPISTPLFYQFSFDDSPLYAALWTLPFIAALLVSGGPLGPLFPKFSVYKVWFLGAGVLMLVSAGLLSGIDYNTSRARITGYTVIQGVGCGPIVQLPFTVSQVKVPRSKAGQVTAFFTCAQMAGLVLALGIATAVFLNRATDEIREILSDYPRSLIQAAISGVGSSVFDNLDLDTRRNISRIVARNLGKVFYLNVAGSALGLTTALLMKWERLELGQNKE</sequence>
<proteinExistence type="predicted"/>
<organism evidence="1 2">
    <name type="scientific">Xylaria curta</name>
    <dbReference type="NCBI Taxonomy" id="42375"/>
    <lineage>
        <taxon>Eukaryota</taxon>
        <taxon>Fungi</taxon>
        <taxon>Dikarya</taxon>
        <taxon>Ascomycota</taxon>
        <taxon>Pezizomycotina</taxon>
        <taxon>Sordariomycetes</taxon>
        <taxon>Xylariomycetidae</taxon>
        <taxon>Xylariales</taxon>
        <taxon>Xylariaceae</taxon>
        <taxon>Xylaria</taxon>
    </lineage>
</organism>
<dbReference type="Proteomes" id="UP001143856">
    <property type="component" value="Unassembled WGS sequence"/>
</dbReference>
<gene>
    <name evidence="1" type="ORF">NUW58_g2850</name>
</gene>
<keyword evidence="2" id="KW-1185">Reference proteome</keyword>
<comment type="caution">
    <text evidence="1">The sequence shown here is derived from an EMBL/GenBank/DDBJ whole genome shotgun (WGS) entry which is preliminary data.</text>
</comment>
<reference evidence="1" key="1">
    <citation type="submission" date="2022-10" db="EMBL/GenBank/DDBJ databases">
        <title>Genome Sequence of Xylaria curta.</title>
        <authorList>
            <person name="Buettner E."/>
        </authorList>
    </citation>
    <scope>NUCLEOTIDE SEQUENCE</scope>
    <source>
        <strain evidence="1">Babe10</strain>
    </source>
</reference>
<protein>
    <submittedName>
        <fullName evidence="1">Uncharacterized protein</fullName>
    </submittedName>
</protein>
<accession>A0ACC1PFH3</accession>